<keyword evidence="7" id="KW-1185">Reference proteome</keyword>
<dbReference type="InterPro" id="IPR023631">
    <property type="entry name" value="Amidase_dom"/>
</dbReference>
<sequence>MEKSRNLCWQEVAEKKRHDLAAKIPNDWKLPDSVLAEARHRSQLSGEFFDRLLDADTLKITELRVEALLDAVHNGSVTAVDVTRAFCKRTAFAHQLNNNLLDIMFDTAHARAVELDEYLEAHNKTVGPLHGLPVSLKDQFHVKGAETTMAYVGWIGTFEGQKATGKEGNINSELVGELYELGAIPIAKTSMPQTLWYAETNNNIIGPTMNPAAQRLSCGGSSGGQGALLALRGTPVGFGTDVGGSVSVPAAFNGVYSIKPSHGRISFRNAASSSPGQVIIPTVVGVMGESISSLRLTLRSLISLKPWTRDADVVNLPYREEELSAAATEVNLAFGLMKDDGIVRPHPPIARAIAMVSEALSEAGHQMIVWEPPSHKESGSIHAAFTNADGAADVFENLLLSGEPLIPELVPEFGDGPGTPMPLLEFYNQTLRLKRYRNEYEDYWESTAKATRSGGPVEAVILPIAPHAAVIPGTWIYYNYGTIANTMDYTTIIIPVTRADKTVDKFDDKYEPLNDVDERNWKAYDAELYDGAPASIQLLGRRLEEEKLLRVADVVVHALTQYKEKNQLATV</sequence>
<dbReference type="PANTHER" id="PTHR46072:SF8">
    <property type="entry name" value="AMIDASE DOMAIN-CONTAINING PROTEIN"/>
    <property type="match status" value="1"/>
</dbReference>
<dbReference type="RefSeq" id="XP_033679331.1">
    <property type="nucleotide sequence ID" value="XM_033829927.1"/>
</dbReference>
<gene>
    <name evidence="6" type="ORF">BU26DRAFT_522992</name>
</gene>
<name>A0A6A6I225_9PLEO</name>
<evidence type="ECO:0000256" key="2">
    <source>
        <dbReference type="ARBA" id="ARBA00022801"/>
    </source>
</evidence>
<evidence type="ECO:0000256" key="1">
    <source>
        <dbReference type="ARBA" id="ARBA00009199"/>
    </source>
</evidence>
<organism evidence="6 7">
    <name type="scientific">Trematosphaeria pertusa</name>
    <dbReference type="NCBI Taxonomy" id="390896"/>
    <lineage>
        <taxon>Eukaryota</taxon>
        <taxon>Fungi</taxon>
        <taxon>Dikarya</taxon>
        <taxon>Ascomycota</taxon>
        <taxon>Pezizomycotina</taxon>
        <taxon>Dothideomycetes</taxon>
        <taxon>Pleosporomycetidae</taxon>
        <taxon>Pleosporales</taxon>
        <taxon>Massarineae</taxon>
        <taxon>Trematosphaeriaceae</taxon>
        <taxon>Trematosphaeria</taxon>
    </lineage>
</organism>
<feature type="binding site" evidence="4">
    <location>
        <begin position="242"/>
        <end position="245"/>
    </location>
    <ligand>
        <name>substrate</name>
    </ligand>
</feature>
<feature type="binding site" evidence="4">
    <location>
        <position position="195"/>
    </location>
    <ligand>
        <name>substrate</name>
    </ligand>
</feature>
<dbReference type="Gene3D" id="3.90.1300.10">
    <property type="entry name" value="Amidase signature (AS) domain"/>
    <property type="match status" value="1"/>
</dbReference>
<accession>A0A6A6I225</accession>
<feature type="active site" description="Charge relay system" evidence="3">
    <location>
        <position position="137"/>
    </location>
</feature>
<comment type="similarity">
    <text evidence="1">Belongs to the amidase family.</text>
</comment>
<evidence type="ECO:0000256" key="4">
    <source>
        <dbReference type="PIRSR" id="PIRSR001221-2"/>
    </source>
</evidence>
<evidence type="ECO:0000256" key="3">
    <source>
        <dbReference type="PIRSR" id="PIRSR001221-1"/>
    </source>
</evidence>
<evidence type="ECO:0000313" key="7">
    <source>
        <dbReference type="Proteomes" id="UP000800094"/>
    </source>
</evidence>
<dbReference type="PIRSF" id="PIRSF001221">
    <property type="entry name" value="Amidase_fungi"/>
    <property type="match status" value="1"/>
</dbReference>
<feature type="binding site" evidence="4">
    <location>
        <position position="221"/>
    </location>
    <ligand>
        <name>substrate</name>
    </ligand>
</feature>
<evidence type="ECO:0000259" key="5">
    <source>
        <dbReference type="Pfam" id="PF01425"/>
    </source>
</evidence>
<dbReference type="Proteomes" id="UP000800094">
    <property type="component" value="Unassembled WGS sequence"/>
</dbReference>
<proteinExistence type="inferred from homology"/>
<feature type="domain" description="Amidase" evidence="5">
    <location>
        <begin position="81"/>
        <end position="549"/>
    </location>
</feature>
<dbReference type="SUPFAM" id="SSF75304">
    <property type="entry name" value="Amidase signature (AS) enzymes"/>
    <property type="match status" value="1"/>
</dbReference>
<dbReference type="OrthoDB" id="6428749at2759"/>
<dbReference type="PANTHER" id="PTHR46072">
    <property type="entry name" value="AMIDASE-RELATED-RELATED"/>
    <property type="match status" value="1"/>
</dbReference>
<dbReference type="InterPro" id="IPR036928">
    <property type="entry name" value="AS_sf"/>
</dbReference>
<feature type="active site" description="Charge relay system" evidence="3">
    <location>
        <position position="221"/>
    </location>
</feature>
<dbReference type="Pfam" id="PF01425">
    <property type="entry name" value="Amidase"/>
    <property type="match status" value="1"/>
</dbReference>
<dbReference type="GeneID" id="54583257"/>
<dbReference type="AlphaFoldDB" id="A0A6A6I225"/>
<dbReference type="EMBL" id="ML987203">
    <property type="protein sequence ID" value="KAF2244327.1"/>
    <property type="molecule type" value="Genomic_DNA"/>
</dbReference>
<feature type="active site" description="Acyl-ester intermediate" evidence="3">
    <location>
        <position position="245"/>
    </location>
</feature>
<reference evidence="6" key="1">
    <citation type="journal article" date="2020" name="Stud. Mycol.">
        <title>101 Dothideomycetes genomes: a test case for predicting lifestyles and emergence of pathogens.</title>
        <authorList>
            <person name="Haridas S."/>
            <person name="Albert R."/>
            <person name="Binder M."/>
            <person name="Bloem J."/>
            <person name="Labutti K."/>
            <person name="Salamov A."/>
            <person name="Andreopoulos B."/>
            <person name="Baker S."/>
            <person name="Barry K."/>
            <person name="Bills G."/>
            <person name="Bluhm B."/>
            <person name="Cannon C."/>
            <person name="Castanera R."/>
            <person name="Culley D."/>
            <person name="Daum C."/>
            <person name="Ezra D."/>
            <person name="Gonzalez J."/>
            <person name="Henrissat B."/>
            <person name="Kuo A."/>
            <person name="Liang C."/>
            <person name="Lipzen A."/>
            <person name="Lutzoni F."/>
            <person name="Magnuson J."/>
            <person name="Mondo S."/>
            <person name="Nolan M."/>
            <person name="Ohm R."/>
            <person name="Pangilinan J."/>
            <person name="Park H.-J."/>
            <person name="Ramirez L."/>
            <person name="Alfaro M."/>
            <person name="Sun H."/>
            <person name="Tritt A."/>
            <person name="Yoshinaga Y."/>
            <person name="Zwiers L.-H."/>
            <person name="Turgeon B."/>
            <person name="Goodwin S."/>
            <person name="Spatafora J."/>
            <person name="Crous P."/>
            <person name="Grigoriev I."/>
        </authorList>
    </citation>
    <scope>NUCLEOTIDE SEQUENCE</scope>
    <source>
        <strain evidence="6">CBS 122368</strain>
    </source>
</reference>
<dbReference type="GO" id="GO:0016787">
    <property type="term" value="F:hydrolase activity"/>
    <property type="evidence" value="ECO:0007669"/>
    <property type="project" value="UniProtKB-KW"/>
</dbReference>
<protein>
    <submittedName>
        <fullName evidence="6">Amidase</fullName>
    </submittedName>
</protein>
<keyword evidence="2" id="KW-0378">Hydrolase</keyword>
<evidence type="ECO:0000313" key="6">
    <source>
        <dbReference type="EMBL" id="KAF2244327.1"/>
    </source>
</evidence>